<organism evidence="2 3">
    <name type="scientific">Terrisporobacter hibernicus</name>
    <dbReference type="NCBI Taxonomy" id="2813371"/>
    <lineage>
        <taxon>Bacteria</taxon>
        <taxon>Bacillati</taxon>
        <taxon>Bacillota</taxon>
        <taxon>Clostridia</taxon>
        <taxon>Peptostreptococcales</taxon>
        <taxon>Peptostreptococcaceae</taxon>
        <taxon>Terrisporobacter</taxon>
    </lineage>
</organism>
<evidence type="ECO:0000313" key="3">
    <source>
        <dbReference type="Proteomes" id="UP001198983"/>
    </source>
</evidence>
<evidence type="ECO:0000313" key="2">
    <source>
        <dbReference type="EMBL" id="UEL47936.1"/>
    </source>
</evidence>
<name>A0AAX2ZGJ5_9FIRM</name>
<dbReference type="AlphaFoldDB" id="A0AAX2ZGJ5"/>
<dbReference type="InterPro" id="IPR011990">
    <property type="entry name" value="TPR-like_helical_dom_sf"/>
</dbReference>
<accession>A0AAX2ZGJ5</accession>
<dbReference type="KEGG" id="tem:JW646_00340"/>
<protein>
    <recommendedName>
        <fullName evidence="4">Tetratricopeptide repeat protein</fullName>
    </recommendedName>
</protein>
<dbReference type="EMBL" id="CP081135">
    <property type="protein sequence ID" value="UEL47936.1"/>
    <property type="molecule type" value="Genomic_DNA"/>
</dbReference>
<dbReference type="Gene3D" id="1.25.40.10">
    <property type="entry name" value="Tetratricopeptide repeat domain"/>
    <property type="match status" value="1"/>
</dbReference>
<dbReference type="Proteomes" id="UP001198983">
    <property type="component" value="Chromosome"/>
</dbReference>
<dbReference type="PROSITE" id="PS50005">
    <property type="entry name" value="TPR"/>
    <property type="match status" value="1"/>
</dbReference>
<dbReference type="SUPFAM" id="SSF48452">
    <property type="entry name" value="TPR-like"/>
    <property type="match status" value="1"/>
</dbReference>
<keyword evidence="1" id="KW-0802">TPR repeat</keyword>
<reference evidence="2 3" key="1">
    <citation type="journal article" date="2023" name="Int. J. Syst. Evol. Microbiol.">
        <title>Terrisporobacter hibernicus sp. nov., isolated from bovine faeces in Northern Ireland.</title>
        <authorList>
            <person name="Mitchell M."/>
            <person name="Nguyen S.V."/>
            <person name="Connor M."/>
            <person name="Fairley D.J."/>
            <person name="Donoghue O."/>
            <person name="Marshall H."/>
            <person name="Koolman L."/>
            <person name="McMullan G."/>
            <person name="Schaffer K.E."/>
            <person name="McGrath J.W."/>
            <person name="Fanning S."/>
        </authorList>
    </citation>
    <scope>NUCLEOTIDE SEQUENCE [LARGE SCALE GENOMIC DNA]</scope>
    <source>
        <strain evidence="2 3">MCA3</strain>
    </source>
</reference>
<gene>
    <name evidence="2" type="ORF">JW646_00340</name>
</gene>
<feature type="repeat" description="TPR" evidence="1">
    <location>
        <begin position="122"/>
        <end position="155"/>
    </location>
</feature>
<sequence length="359" mass="43448">MELKKIIEDLYSVRNLEFDESAVYYEKYRDILKEKISQNSSNVEAYCLLAMLICEYRESTNKSIEILEECYIKNKKSLSDNSFSLWATCMAYFLIEEGCEEESENRGYDLLSQAVSRNSNYEQTYYAFGRINFERKNYEKACKLFHRAFELSPRKEYKYCEAVSHLINDNQREGISLLKSIYTYPFEDILIDGKIIFSLGRELALMGKLEEARKIAHILLNIDYEEFEIWDDDMADFMFILGDYERCVELYDKIKMFEEPVWLNIYFYSLKQINKISKAKKKLVEIIENIEEEINEEPNFDDWENYEDYEEYITSEKNRLEEIKKCYYRIMNDNEEVKYKPDYYIYYECYYINCPRHLI</sequence>
<evidence type="ECO:0000256" key="1">
    <source>
        <dbReference type="PROSITE-ProRule" id="PRU00339"/>
    </source>
</evidence>
<dbReference type="RefSeq" id="WP_074917292.1">
    <property type="nucleotide sequence ID" value="NZ_CP081135.1"/>
</dbReference>
<evidence type="ECO:0008006" key="4">
    <source>
        <dbReference type="Google" id="ProtNLM"/>
    </source>
</evidence>
<dbReference type="InterPro" id="IPR019734">
    <property type="entry name" value="TPR_rpt"/>
</dbReference>
<keyword evidence="3" id="KW-1185">Reference proteome</keyword>
<proteinExistence type="predicted"/>